<reference evidence="4" key="3">
    <citation type="submission" date="2018-08" db="UniProtKB">
        <authorList>
            <consortium name="EnsemblPlants"/>
        </authorList>
    </citation>
    <scope>IDENTIFICATION</scope>
    <source>
        <strain evidence="4">cv. Bd21</strain>
    </source>
</reference>
<dbReference type="AlphaFoldDB" id="A0A0Q3GUE3"/>
<dbReference type="EnsemblPlants" id="KQK14511">
    <property type="protein sequence ID" value="KQK14511"/>
    <property type="gene ID" value="BRADI_1g16787v3"/>
</dbReference>
<sequence>MPSNLANLVATGVGTSSGFKRVHLNNCAKVLNEHFKTGITHAQVSNHLKKWRKVWINVTKLRNLSGALWDGDTFTILLDPEHYANHIKDHKSDVNYLNTPIEHYNAMATIFGASMTTGKFAKSGNDPLNSVEVHDIEDEDTPDESATEVNMSPNQGDTSQTNQGESSHTKLARKKAKLDPKEEDPLLSTLKFGLERVATVLEKSGKDPKAIPEGLWDDLASLLKGDNFPRFINESHLARYYSYLVDKPRTA</sequence>
<dbReference type="InterPro" id="IPR024752">
    <property type="entry name" value="Myb/SANT-like_dom"/>
</dbReference>
<dbReference type="EMBL" id="CM000880">
    <property type="protein sequence ID" value="KQK14511.2"/>
    <property type="molecule type" value="Genomic_DNA"/>
</dbReference>
<protein>
    <recommendedName>
        <fullName evidence="2">Myb/SANT-like domain-containing protein</fullName>
    </recommendedName>
</protein>
<gene>
    <name evidence="3" type="ORF">BRADI_1g16787v3</name>
</gene>
<evidence type="ECO:0000313" key="4">
    <source>
        <dbReference type="EnsemblPlants" id="KQK14511"/>
    </source>
</evidence>
<accession>A0A0Q3GUE3</accession>
<dbReference type="Proteomes" id="UP000008810">
    <property type="component" value="Chromosome 1"/>
</dbReference>
<dbReference type="OrthoDB" id="610340at2759"/>
<feature type="region of interest" description="Disordered" evidence="1">
    <location>
        <begin position="138"/>
        <end position="182"/>
    </location>
</feature>
<organism evidence="3">
    <name type="scientific">Brachypodium distachyon</name>
    <name type="common">Purple false brome</name>
    <name type="synonym">Trachynia distachya</name>
    <dbReference type="NCBI Taxonomy" id="15368"/>
    <lineage>
        <taxon>Eukaryota</taxon>
        <taxon>Viridiplantae</taxon>
        <taxon>Streptophyta</taxon>
        <taxon>Embryophyta</taxon>
        <taxon>Tracheophyta</taxon>
        <taxon>Spermatophyta</taxon>
        <taxon>Magnoliopsida</taxon>
        <taxon>Liliopsida</taxon>
        <taxon>Poales</taxon>
        <taxon>Poaceae</taxon>
        <taxon>BOP clade</taxon>
        <taxon>Pooideae</taxon>
        <taxon>Stipodae</taxon>
        <taxon>Brachypodieae</taxon>
        <taxon>Brachypodium</taxon>
    </lineage>
</organism>
<feature type="compositionally biased region" description="Polar residues" evidence="1">
    <location>
        <begin position="147"/>
        <end position="166"/>
    </location>
</feature>
<evidence type="ECO:0000313" key="5">
    <source>
        <dbReference type="Proteomes" id="UP000008810"/>
    </source>
</evidence>
<evidence type="ECO:0000259" key="2">
    <source>
        <dbReference type="Pfam" id="PF12776"/>
    </source>
</evidence>
<evidence type="ECO:0000313" key="3">
    <source>
        <dbReference type="EMBL" id="KQK14511.2"/>
    </source>
</evidence>
<dbReference type="PANTHER" id="PTHR47127">
    <property type="entry name" value="10A19I.15"/>
    <property type="match status" value="1"/>
</dbReference>
<dbReference type="Gramene" id="KQK14511">
    <property type="protein sequence ID" value="KQK14511"/>
    <property type="gene ID" value="BRADI_1g16787v3"/>
</dbReference>
<dbReference type="InParanoid" id="A0A0Q3GUE3"/>
<name>A0A0Q3GUE3_BRADI</name>
<proteinExistence type="predicted"/>
<evidence type="ECO:0000256" key="1">
    <source>
        <dbReference type="SAM" id="MobiDB-lite"/>
    </source>
</evidence>
<reference evidence="3 4" key="1">
    <citation type="journal article" date="2010" name="Nature">
        <title>Genome sequencing and analysis of the model grass Brachypodium distachyon.</title>
        <authorList>
            <consortium name="International Brachypodium Initiative"/>
        </authorList>
    </citation>
    <scope>NUCLEOTIDE SEQUENCE [LARGE SCALE GENOMIC DNA]</scope>
    <source>
        <strain evidence="3 4">Bd21</strain>
    </source>
</reference>
<dbReference type="Pfam" id="PF12776">
    <property type="entry name" value="Myb_DNA-bind_3"/>
    <property type="match status" value="1"/>
</dbReference>
<reference evidence="3" key="2">
    <citation type="submission" date="2017-06" db="EMBL/GenBank/DDBJ databases">
        <title>WGS assembly of Brachypodium distachyon.</title>
        <authorList>
            <consortium name="The International Brachypodium Initiative"/>
            <person name="Lucas S."/>
            <person name="Harmon-Smith M."/>
            <person name="Lail K."/>
            <person name="Tice H."/>
            <person name="Grimwood J."/>
            <person name="Bruce D."/>
            <person name="Barry K."/>
            <person name="Shu S."/>
            <person name="Lindquist E."/>
            <person name="Wang M."/>
            <person name="Pitluck S."/>
            <person name="Vogel J.P."/>
            <person name="Garvin D.F."/>
            <person name="Mockler T.C."/>
            <person name="Schmutz J."/>
            <person name="Rokhsar D."/>
            <person name="Bevan M.W."/>
        </authorList>
    </citation>
    <scope>NUCLEOTIDE SEQUENCE</scope>
    <source>
        <strain evidence="3">Bd21</strain>
    </source>
</reference>
<keyword evidence="5" id="KW-1185">Reference proteome</keyword>
<feature type="domain" description="Myb/SANT-like" evidence="2">
    <location>
        <begin position="10"/>
        <end position="82"/>
    </location>
</feature>